<feature type="signal peptide" evidence="2">
    <location>
        <begin position="1"/>
        <end position="25"/>
    </location>
</feature>
<protein>
    <submittedName>
        <fullName evidence="3">Permease</fullName>
    </submittedName>
</protein>
<proteinExistence type="predicted"/>
<gene>
    <name evidence="3" type="ORF">IPL58_00480</name>
</gene>
<dbReference type="EMBL" id="JADJUC010000001">
    <property type="protein sequence ID" value="MBK8522729.1"/>
    <property type="molecule type" value="Genomic_DNA"/>
</dbReference>
<organism evidence="3 4">
    <name type="scientific">Candidatus Proximibacter danicus</name>
    <dbReference type="NCBI Taxonomy" id="2954365"/>
    <lineage>
        <taxon>Bacteria</taxon>
        <taxon>Pseudomonadati</taxon>
        <taxon>Pseudomonadota</taxon>
        <taxon>Betaproteobacteria</taxon>
        <taxon>Candidatus Proximibacter</taxon>
    </lineage>
</organism>
<dbReference type="AlphaFoldDB" id="A0A9D7JZU5"/>
<dbReference type="Proteomes" id="UP000886689">
    <property type="component" value="Unassembled WGS sequence"/>
</dbReference>
<evidence type="ECO:0000313" key="3">
    <source>
        <dbReference type="EMBL" id="MBK8522729.1"/>
    </source>
</evidence>
<feature type="coiled-coil region" evidence="1">
    <location>
        <begin position="130"/>
        <end position="164"/>
    </location>
</feature>
<dbReference type="PROSITE" id="PS51257">
    <property type="entry name" value="PROKAR_LIPOPROTEIN"/>
    <property type="match status" value="1"/>
</dbReference>
<feature type="chain" id="PRO_5039390596" evidence="2">
    <location>
        <begin position="26"/>
        <end position="182"/>
    </location>
</feature>
<keyword evidence="1" id="KW-0175">Coiled coil</keyword>
<evidence type="ECO:0000256" key="2">
    <source>
        <dbReference type="SAM" id="SignalP"/>
    </source>
</evidence>
<evidence type="ECO:0000313" key="4">
    <source>
        <dbReference type="Proteomes" id="UP000886689"/>
    </source>
</evidence>
<evidence type="ECO:0000256" key="1">
    <source>
        <dbReference type="SAM" id="Coils"/>
    </source>
</evidence>
<name>A0A9D7JZU5_9PROT</name>
<reference evidence="3" key="1">
    <citation type="submission" date="2020-10" db="EMBL/GenBank/DDBJ databases">
        <title>Connecting structure to function with the recovery of over 1000 high-quality activated sludge metagenome-assembled genomes encoding full-length rRNA genes using long-read sequencing.</title>
        <authorList>
            <person name="Singleton C.M."/>
            <person name="Petriglieri F."/>
            <person name="Kristensen J.M."/>
            <person name="Kirkegaard R.H."/>
            <person name="Michaelsen T.Y."/>
            <person name="Andersen M.H."/>
            <person name="Karst S.M."/>
            <person name="Dueholm M.S."/>
            <person name="Nielsen P.H."/>
            <person name="Albertsen M."/>
        </authorList>
    </citation>
    <scope>NUCLEOTIDE SEQUENCE</scope>
    <source>
        <strain evidence="3">Hirt_18-Q3-R61-65_BATAC.395</strain>
    </source>
</reference>
<comment type="caution">
    <text evidence="3">The sequence shown here is derived from an EMBL/GenBank/DDBJ whole genome shotgun (WGS) entry which is preliminary data.</text>
</comment>
<keyword evidence="2" id="KW-0732">Signal</keyword>
<accession>A0A9D7JZU5</accession>
<sequence>MSSKLNTGFCRVLLTLCCLSLAACATAPPVEIPEPPEPPAAVETVVPELPVQTMLAYYASNPKPQLQFQSQSKSARQRQLATDPYLQLQLAIRFGQARPPDLPRASNLLEQVMKSTHPMAANLVPLARVLHDQYGERLRLEAQLREAQRRGDELQEKIEALSEIERSLPVRPLPTGLPGSTQ</sequence>